<comment type="caution">
    <text evidence="3">The sequence shown here is derived from an EMBL/GenBank/DDBJ whole genome shotgun (WGS) entry which is preliminary data.</text>
</comment>
<evidence type="ECO:0000313" key="3">
    <source>
        <dbReference type="EMBL" id="MBB5430265.1"/>
    </source>
</evidence>
<accession>A0A7W8QHC2</accession>
<organism evidence="3 4">
    <name type="scientific">Nocardiopsis composta</name>
    <dbReference type="NCBI Taxonomy" id="157465"/>
    <lineage>
        <taxon>Bacteria</taxon>
        <taxon>Bacillati</taxon>
        <taxon>Actinomycetota</taxon>
        <taxon>Actinomycetes</taxon>
        <taxon>Streptosporangiales</taxon>
        <taxon>Nocardiopsidaceae</taxon>
        <taxon>Nocardiopsis</taxon>
    </lineage>
</organism>
<dbReference type="RefSeq" id="WP_184388014.1">
    <property type="nucleotide sequence ID" value="NZ_BAAAJD010000081.1"/>
</dbReference>
<keyword evidence="1" id="KW-0812">Transmembrane</keyword>
<dbReference type="EMBL" id="JACHDB010000001">
    <property type="protein sequence ID" value="MBB5430265.1"/>
    <property type="molecule type" value="Genomic_DNA"/>
</dbReference>
<feature type="transmembrane region" description="Helical" evidence="1">
    <location>
        <begin position="6"/>
        <end position="29"/>
    </location>
</feature>
<keyword evidence="4" id="KW-1185">Reference proteome</keyword>
<feature type="domain" description="DUF3592" evidence="2">
    <location>
        <begin position="209"/>
        <end position="281"/>
    </location>
</feature>
<dbReference type="InterPro" id="IPR021994">
    <property type="entry name" value="DUF3592"/>
</dbReference>
<sequence length="320" mass="34629">MLLLTFPLVLLPILLVMAPCFLVSAFYLSSPSRSALSARMHAERRRDELARNGVHAEAEVVAVGALDSHRPTEVPFTLRYRSPDGREHLREFTEGFKGIVPSPGWRVRVSFLPGAPGDAEITENPYLHPVPGTPAPKPSRPLPRFFLPALIAAAVVLYGVLAFFYDPGGSGPASLLGGAFWTAAGLGLLPFGVLLWRSETCLRGPAAHTPGTVTHSWQETRHVSGPNERPSRRVLVHHYAVHYVLPDGRQVHRRNPHPAQKRYRAVGEQVNVAYDPARPTVFSAEGAAISRIPALFILCSSVGLPLMGTANAAGLLFGTG</sequence>
<keyword evidence="1" id="KW-0472">Membrane</keyword>
<feature type="transmembrane region" description="Helical" evidence="1">
    <location>
        <begin position="145"/>
        <end position="165"/>
    </location>
</feature>
<dbReference type="AlphaFoldDB" id="A0A7W8QHC2"/>
<evidence type="ECO:0000313" key="4">
    <source>
        <dbReference type="Proteomes" id="UP000572635"/>
    </source>
</evidence>
<reference evidence="3 4" key="1">
    <citation type="submission" date="2020-08" db="EMBL/GenBank/DDBJ databases">
        <title>Sequencing the genomes of 1000 actinobacteria strains.</title>
        <authorList>
            <person name="Klenk H.-P."/>
        </authorList>
    </citation>
    <scope>NUCLEOTIDE SEQUENCE [LARGE SCALE GENOMIC DNA]</scope>
    <source>
        <strain evidence="3 4">DSM 44551</strain>
    </source>
</reference>
<name>A0A7W8QHC2_9ACTN</name>
<evidence type="ECO:0000256" key="1">
    <source>
        <dbReference type="SAM" id="Phobius"/>
    </source>
</evidence>
<keyword evidence="1" id="KW-1133">Transmembrane helix</keyword>
<proteinExistence type="predicted"/>
<dbReference type="Proteomes" id="UP000572635">
    <property type="component" value="Unassembled WGS sequence"/>
</dbReference>
<dbReference type="Pfam" id="PF12158">
    <property type="entry name" value="DUF3592"/>
    <property type="match status" value="1"/>
</dbReference>
<feature type="transmembrane region" description="Helical" evidence="1">
    <location>
        <begin position="295"/>
        <end position="317"/>
    </location>
</feature>
<feature type="transmembrane region" description="Helical" evidence="1">
    <location>
        <begin position="177"/>
        <end position="196"/>
    </location>
</feature>
<gene>
    <name evidence="3" type="ORF">HDA36_000349</name>
</gene>
<protein>
    <recommendedName>
        <fullName evidence="2">DUF3592 domain-containing protein</fullName>
    </recommendedName>
</protein>
<evidence type="ECO:0000259" key="2">
    <source>
        <dbReference type="Pfam" id="PF12158"/>
    </source>
</evidence>